<name>A0A5B8W8G8_9SPHI</name>
<keyword evidence="11" id="KW-0804">Transcription</keyword>
<proteinExistence type="predicted"/>
<reference evidence="16 17" key="1">
    <citation type="journal article" date="2013" name="J. Microbiol.">
        <title>Mucilaginibacter ginsenosidivorax sp. nov., with ginsenoside converting activity isolated from sediment.</title>
        <authorList>
            <person name="Kim J.K."/>
            <person name="Choi T.E."/>
            <person name="Liu Q.M."/>
            <person name="Park H.Y."/>
            <person name="Yi T.H."/>
            <person name="Yoon M.H."/>
            <person name="Kim S.C."/>
            <person name="Im W.T."/>
        </authorList>
    </citation>
    <scope>NUCLEOTIDE SEQUENCE [LARGE SCALE GENOMIC DNA]</scope>
    <source>
        <strain evidence="16 17">KHI28</strain>
    </source>
</reference>
<dbReference type="PRINTS" id="PR00344">
    <property type="entry name" value="BCTRLSENSOR"/>
</dbReference>
<keyword evidence="4" id="KW-0808">Transferase</keyword>
<dbReference type="InterPro" id="IPR011006">
    <property type="entry name" value="CheY-like_superfamily"/>
</dbReference>
<keyword evidence="17" id="KW-1185">Reference proteome</keyword>
<dbReference type="SUPFAM" id="SSF46689">
    <property type="entry name" value="Homeodomain-like"/>
    <property type="match status" value="1"/>
</dbReference>
<dbReference type="GO" id="GO:0043565">
    <property type="term" value="F:sequence-specific DNA binding"/>
    <property type="evidence" value="ECO:0007669"/>
    <property type="project" value="InterPro"/>
</dbReference>
<dbReference type="SUPFAM" id="SSF47384">
    <property type="entry name" value="Homodimeric domain of signal transducing histidine kinase"/>
    <property type="match status" value="1"/>
</dbReference>
<dbReference type="InterPro" id="IPR003594">
    <property type="entry name" value="HATPase_dom"/>
</dbReference>
<evidence type="ECO:0000259" key="14">
    <source>
        <dbReference type="PROSITE" id="PS50109"/>
    </source>
</evidence>
<dbReference type="InterPro" id="IPR005467">
    <property type="entry name" value="His_kinase_dom"/>
</dbReference>
<evidence type="ECO:0000256" key="10">
    <source>
        <dbReference type="ARBA" id="ARBA00023125"/>
    </source>
</evidence>
<feature type="domain" description="Response regulatory" evidence="15">
    <location>
        <begin position="1127"/>
        <end position="1242"/>
    </location>
</feature>
<dbReference type="GO" id="GO:0003700">
    <property type="term" value="F:DNA-binding transcription factor activity"/>
    <property type="evidence" value="ECO:0007669"/>
    <property type="project" value="InterPro"/>
</dbReference>
<dbReference type="InterPro" id="IPR011110">
    <property type="entry name" value="Reg_prop"/>
</dbReference>
<dbReference type="Pfam" id="PF12833">
    <property type="entry name" value="HTH_18"/>
    <property type="match status" value="1"/>
</dbReference>
<dbReference type="CDD" id="cd17574">
    <property type="entry name" value="REC_OmpR"/>
    <property type="match status" value="1"/>
</dbReference>
<sequence>MSFKVYITFIFLVFTHQWLSAQNHLYKFSRLDITDGLSDNHVNCIFKDEKGFMWFGTNSGLSRYDGFKFKVFKHEADNPNSLSESFVSRISEGPDKKLWIFTHSNISIYDPATENFAVSVADELRRYKIITSDVTLIRKDKDGGFWFITKNKGVYRYNPADSSTSFYCTSSFSKTILHSDAIMDVAATKNNAVWLIYSDGIIDLLDTRLNKIIKRFDGLARANLYKQESYTLAVDNKNNLWIYSAAGPFGTYCFNTQNYSLLHFSKDTPDGRLNSNIVNTIIQGDDNKIWIGTDHGGINVLDMVTHKVTYLVNKEDDPQSISGNSVFLYRDDAGIVWAGTFKQGISYYHSAIIQFPVYRHLLTDKNSLPYEDINAFAEDRNGNLWIGTNGGGLINFNPETKKYTQFKHDAANPNSLSIDIIISLYVDHENKLWIGTYFGGLDCFDGKKFIHYRHSDKDKTTISDDRVYTMIEDASQNLWAGTFAGGLNVLDRKSNTFRHPEYKMVSDYTAFFYKDRQQNIWIGRDKGVDVIERKTNRVRHYYYQPKNPNSLAGSDVNIITQDSRGLMWIGTKSGLSILNAQTNTFLNVDKGMGWPVNNVSNILEDNQGRMWVSTTNGLSNISLTPAGGQYKFQVDNYNEADGLQGRDFNLYAAIKLRNGQMAFGGAHGFNLFDPAVINTLKPNPKLVFTDFRLFNKSVAAGDSIKGRVVLNKAIAETDWITLNHNENVFDIEFAANEYFYPNKISYQYTLEGFDKGWITFPANSHSVTYTNLDGGDYTFKVRELNTGKEISLKITVQPPFWKTPIAYIAYMLLALGLLFYIRHRGITKLERQFEFKQAEIEAERKLASQREEAQRMHQLDLMKIKFFVNISHEFRTPLSLILSPIDDLIKVSDNPDQQHHLTMIKRNSKRLLNLVNQLIDFRKMEHNELKLSLNKGDIIQFIKEVSSSFTDVAHQKKIQYLFESELHSFTTKFDHDKIERILFNLLSNAFKFTPAGGSISVILNTPQVANLPADKRMLEIRVIDTGIGITKENQEMIFERFFQDNIPESLLNQGSGIGLSITKEFIKIHGGTIRLESEPEYGSCFIVSIPFEGKTEKLTLAPAIQENNTLPTLKNTEGIQGSNKKPTVLLIEDDDDMRFYLKENLKDHFHIIEAVNGKEGWQKALALHPKLIVSDVTMPEMNGFELSRKLKGDSRTSHIPVILLTAMAGEDDQLVGLECGANDYIVKPFNSGILLSKINNLLLMQQTFKETYQKQVDIQSQDVVVVSEDEKFLKNALDFIEQNITKPNFSVEELARHLALSRVSLYRKLLSLTGKTPVDCIRTIRLQRAVQLLEKSKLSIANVAYEVGFNNAAYFAKVFKEEFGMLPSEYIAELKNKEHEDILA</sequence>
<dbReference type="InterPro" id="IPR018060">
    <property type="entry name" value="HTH_AraC"/>
</dbReference>
<dbReference type="PROSITE" id="PS00041">
    <property type="entry name" value="HTH_ARAC_FAMILY_1"/>
    <property type="match status" value="1"/>
</dbReference>
<dbReference type="RefSeq" id="WP_147058707.1">
    <property type="nucleotide sequence ID" value="NZ_CP042437.1"/>
</dbReference>
<dbReference type="SMART" id="SM00448">
    <property type="entry name" value="REC"/>
    <property type="match status" value="1"/>
</dbReference>
<dbReference type="PANTHER" id="PTHR43547">
    <property type="entry name" value="TWO-COMPONENT HISTIDINE KINASE"/>
    <property type="match status" value="1"/>
</dbReference>
<dbReference type="KEGG" id="mgk:FSB76_26230"/>
<dbReference type="Gene3D" id="1.10.287.130">
    <property type="match status" value="1"/>
</dbReference>
<dbReference type="FunFam" id="1.10.287.130:FF:000045">
    <property type="entry name" value="Two-component system sensor histidine kinase/response regulator"/>
    <property type="match status" value="1"/>
</dbReference>
<feature type="domain" description="Histidine kinase" evidence="14">
    <location>
        <begin position="869"/>
        <end position="1093"/>
    </location>
</feature>
<dbReference type="GO" id="GO:0005524">
    <property type="term" value="F:ATP binding"/>
    <property type="evidence" value="ECO:0007669"/>
    <property type="project" value="UniProtKB-KW"/>
</dbReference>
<dbReference type="PROSITE" id="PS50110">
    <property type="entry name" value="RESPONSE_REGULATORY"/>
    <property type="match status" value="1"/>
</dbReference>
<dbReference type="Pfam" id="PF00512">
    <property type="entry name" value="HisKA"/>
    <property type="match status" value="1"/>
</dbReference>
<comment type="catalytic activity">
    <reaction evidence="1">
        <text>ATP + protein L-histidine = ADP + protein N-phospho-L-histidine.</text>
        <dbReference type="EC" id="2.7.13.3"/>
    </reaction>
</comment>
<dbReference type="EC" id="2.7.13.3" evidence="2"/>
<keyword evidence="8" id="KW-0902">Two-component regulatory system</keyword>
<gene>
    <name evidence="16" type="ORF">FSB76_26230</name>
</gene>
<keyword evidence="6" id="KW-0418">Kinase</keyword>
<dbReference type="Gene3D" id="2.130.10.10">
    <property type="entry name" value="YVTN repeat-like/Quinoprotein amine dehydrogenase"/>
    <property type="match status" value="2"/>
</dbReference>
<dbReference type="Gene3D" id="1.10.10.60">
    <property type="entry name" value="Homeodomain-like"/>
    <property type="match status" value="1"/>
</dbReference>
<dbReference type="SMART" id="SM00387">
    <property type="entry name" value="HATPase_c"/>
    <property type="match status" value="1"/>
</dbReference>
<keyword evidence="3 12" id="KW-0597">Phosphoprotein</keyword>
<dbReference type="FunFam" id="2.60.40.10:FF:000791">
    <property type="entry name" value="Two-component system sensor histidine kinase/response regulator"/>
    <property type="match status" value="1"/>
</dbReference>
<evidence type="ECO:0000256" key="6">
    <source>
        <dbReference type="ARBA" id="ARBA00022777"/>
    </source>
</evidence>
<dbReference type="OrthoDB" id="9809670at2"/>
<dbReference type="CDD" id="cd00082">
    <property type="entry name" value="HisKA"/>
    <property type="match status" value="1"/>
</dbReference>
<evidence type="ECO:0000256" key="7">
    <source>
        <dbReference type="ARBA" id="ARBA00022840"/>
    </source>
</evidence>
<keyword evidence="5" id="KW-0547">Nucleotide-binding</keyword>
<dbReference type="FunFam" id="3.30.565.10:FF:000037">
    <property type="entry name" value="Hybrid sensor histidine kinase/response regulator"/>
    <property type="match status" value="1"/>
</dbReference>
<evidence type="ECO:0000256" key="2">
    <source>
        <dbReference type="ARBA" id="ARBA00012438"/>
    </source>
</evidence>
<dbReference type="Pfam" id="PF02518">
    <property type="entry name" value="HATPase_c"/>
    <property type="match status" value="1"/>
</dbReference>
<evidence type="ECO:0000256" key="12">
    <source>
        <dbReference type="PROSITE-ProRule" id="PRU00169"/>
    </source>
</evidence>
<dbReference type="SUPFAM" id="SSF63829">
    <property type="entry name" value="Calcium-dependent phosphotriesterase"/>
    <property type="match status" value="1"/>
</dbReference>
<dbReference type="SUPFAM" id="SSF55874">
    <property type="entry name" value="ATPase domain of HSP90 chaperone/DNA topoisomerase II/histidine kinase"/>
    <property type="match status" value="1"/>
</dbReference>
<evidence type="ECO:0000259" key="15">
    <source>
        <dbReference type="PROSITE" id="PS50110"/>
    </source>
</evidence>
<evidence type="ECO:0000256" key="11">
    <source>
        <dbReference type="ARBA" id="ARBA00023163"/>
    </source>
</evidence>
<keyword evidence="10" id="KW-0238">DNA-binding</keyword>
<dbReference type="SMART" id="SM00388">
    <property type="entry name" value="HisKA"/>
    <property type="match status" value="1"/>
</dbReference>
<evidence type="ECO:0000259" key="13">
    <source>
        <dbReference type="PROSITE" id="PS01124"/>
    </source>
</evidence>
<evidence type="ECO:0000313" key="17">
    <source>
        <dbReference type="Proteomes" id="UP000321362"/>
    </source>
</evidence>
<dbReference type="SUPFAM" id="SSF52172">
    <property type="entry name" value="CheY-like"/>
    <property type="match status" value="1"/>
</dbReference>
<dbReference type="PROSITE" id="PS50109">
    <property type="entry name" value="HIS_KIN"/>
    <property type="match status" value="1"/>
</dbReference>
<dbReference type="InterPro" id="IPR001789">
    <property type="entry name" value="Sig_transdc_resp-reg_receiver"/>
</dbReference>
<evidence type="ECO:0000256" key="9">
    <source>
        <dbReference type="ARBA" id="ARBA00023015"/>
    </source>
</evidence>
<dbReference type="InterPro" id="IPR011047">
    <property type="entry name" value="Quinoprotein_ADH-like_sf"/>
</dbReference>
<evidence type="ECO:0000256" key="1">
    <source>
        <dbReference type="ARBA" id="ARBA00000085"/>
    </source>
</evidence>
<accession>A0A5B8W8G8</accession>
<dbReference type="PANTHER" id="PTHR43547:SF2">
    <property type="entry name" value="HYBRID SIGNAL TRANSDUCTION HISTIDINE KINASE C"/>
    <property type="match status" value="1"/>
</dbReference>
<evidence type="ECO:0000256" key="3">
    <source>
        <dbReference type="ARBA" id="ARBA00022553"/>
    </source>
</evidence>
<dbReference type="Gene3D" id="3.30.565.10">
    <property type="entry name" value="Histidine kinase-like ATPase, C-terminal domain"/>
    <property type="match status" value="1"/>
</dbReference>
<keyword evidence="7" id="KW-0067">ATP-binding</keyword>
<dbReference type="Pfam" id="PF07495">
    <property type="entry name" value="Y_Y_Y"/>
    <property type="match status" value="1"/>
</dbReference>
<dbReference type="InterPro" id="IPR018062">
    <property type="entry name" value="HTH_AraC-typ_CS"/>
</dbReference>
<evidence type="ECO:0000313" key="16">
    <source>
        <dbReference type="EMBL" id="QEC79275.1"/>
    </source>
</evidence>
<dbReference type="SUPFAM" id="SSF50998">
    <property type="entry name" value="Quinoprotein alcohol dehydrogenase-like"/>
    <property type="match status" value="1"/>
</dbReference>
<evidence type="ECO:0000256" key="5">
    <source>
        <dbReference type="ARBA" id="ARBA00022741"/>
    </source>
</evidence>
<protein>
    <recommendedName>
        <fullName evidence="2">histidine kinase</fullName>
        <ecNumber evidence="2">2.7.13.3</ecNumber>
    </recommendedName>
</protein>
<dbReference type="GO" id="GO:0000155">
    <property type="term" value="F:phosphorelay sensor kinase activity"/>
    <property type="evidence" value="ECO:0007669"/>
    <property type="project" value="InterPro"/>
</dbReference>
<keyword evidence="9" id="KW-0805">Transcription regulation</keyword>
<dbReference type="Pfam" id="PF00072">
    <property type="entry name" value="Response_reg"/>
    <property type="match status" value="1"/>
</dbReference>
<dbReference type="InterPro" id="IPR009057">
    <property type="entry name" value="Homeodomain-like_sf"/>
</dbReference>
<dbReference type="Pfam" id="PF07494">
    <property type="entry name" value="Reg_prop"/>
    <property type="match status" value="3"/>
</dbReference>
<dbReference type="EMBL" id="CP042437">
    <property type="protein sequence ID" value="QEC79275.1"/>
    <property type="molecule type" value="Genomic_DNA"/>
</dbReference>
<evidence type="ECO:0000256" key="8">
    <source>
        <dbReference type="ARBA" id="ARBA00023012"/>
    </source>
</evidence>
<dbReference type="InterPro" id="IPR036890">
    <property type="entry name" value="HATPase_C_sf"/>
</dbReference>
<feature type="domain" description="HTH araC/xylS-type" evidence="13">
    <location>
        <begin position="1274"/>
        <end position="1373"/>
    </location>
</feature>
<dbReference type="InterPro" id="IPR036097">
    <property type="entry name" value="HisK_dim/P_sf"/>
</dbReference>
<dbReference type="Gene3D" id="2.60.40.10">
    <property type="entry name" value="Immunoglobulins"/>
    <property type="match status" value="1"/>
</dbReference>
<dbReference type="Gene3D" id="3.40.50.2300">
    <property type="match status" value="1"/>
</dbReference>
<dbReference type="InterPro" id="IPR011123">
    <property type="entry name" value="Y_Y_Y"/>
</dbReference>
<dbReference type="InterPro" id="IPR003661">
    <property type="entry name" value="HisK_dim/P_dom"/>
</dbReference>
<dbReference type="PROSITE" id="PS01124">
    <property type="entry name" value="HTH_ARAC_FAMILY_2"/>
    <property type="match status" value="1"/>
</dbReference>
<dbReference type="SMART" id="SM00342">
    <property type="entry name" value="HTH_ARAC"/>
    <property type="match status" value="1"/>
</dbReference>
<evidence type="ECO:0000256" key="4">
    <source>
        <dbReference type="ARBA" id="ARBA00022679"/>
    </source>
</evidence>
<dbReference type="InterPro" id="IPR004358">
    <property type="entry name" value="Sig_transdc_His_kin-like_C"/>
</dbReference>
<dbReference type="InterPro" id="IPR015943">
    <property type="entry name" value="WD40/YVTN_repeat-like_dom_sf"/>
</dbReference>
<dbReference type="Proteomes" id="UP000321362">
    <property type="component" value="Chromosome"/>
</dbReference>
<dbReference type="InterPro" id="IPR013783">
    <property type="entry name" value="Ig-like_fold"/>
</dbReference>
<organism evidence="16 17">
    <name type="scientific">Mucilaginibacter ginsenosidivorax</name>
    <dbReference type="NCBI Taxonomy" id="862126"/>
    <lineage>
        <taxon>Bacteria</taxon>
        <taxon>Pseudomonadati</taxon>
        <taxon>Bacteroidota</taxon>
        <taxon>Sphingobacteriia</taxon>
        <taxon>Sphingobacteriales</taxon>
        <taxon>Sphingobacteriaceae</taxon>
        <taxon>Mucilaginibacter</taxon>
    </lineage>
</organism>
<feature type="modified residue" description="4-aspartylphosphate" evidence="12">
    <location>
        <position position="1175"/>
    </location>
</feature>